<protein>
    <submittedName>
        <fullName evidence="8">Iron complex transport system substrate-binding protein</fullName>
    </submittedName>
</protein>
<keyword evidence="4" id="KW-0410">Iron transport</keyword>
<feature type="chain" id="PRO_5042190797" evidence="6">
    <location>
        <begin position="27"/>
        <end position="300"/>
    </location>
</feature>
<dbReference type="CDD" id="cd01146">
    <property type="entry name" value="FhuD"/>
    <property type="match status" value="1"/>
</dbReference>
<proteinExistence type="inferred from homology"/>
<evidence type="ECO:0000256" key="5">
    <source>
        <dbReference type="ARBA" id="ARBA00022729"/>
    </source>
</evidence>
<evidence type="ECO:0000256" key="1">
    <source>
        <dbReference type="ARBA" id="ARBA00004196"/>
    </source>
</evidence>
<dbReference type="PRINTS" id="PR01715">
    <property type="entry name" value="FERRIBNDNGPP"/>
</dbReference>
<comment type="caution">
    <text evidence="8">The sequence shown here is derived from an EMBL/GenBank/DDBJ whole genome shotgun (WGS) entry which is preliminary data.</text>
</comment>
<evidence type="ECO:0000256" key="2">
    <source>
        <dbReference type="ARBA" id="ARBA00008814"/>
    </source>
</evidence>
<dbReference type="PROSITE" id="PS50983">
    <property type="entry name" value="FE_B12_PBP"/>
    <property type="match status" value="1"/>
</dbReference>
<dbReference type="PROSITE" id="PS51318">
    <property type="entry name" value="TAT"/>
    <property type="match status" value="1"/>
</dbReference>
<keyword evidence="5 6" id="KW-0732">Signal</keyword>
<dbReference type="PANTHER" id="PTHR30532:SF1">
    <property type="entry name" value="IRON(3+)-HYDROXAMATE-BINDING PROTEIN FHUD"/>
    <property type="match status" value="1"/>
</dbReference>
<keyword evidence="4" id="KW-0406">Ion transport</keyword>
<feature type="signal peptide" evidence="6">
    <location>
        <begin position="1"/>
        <end position="26"/>
    </location>
</feature>
<evidence type="ECO:0000313" key="8">
    <source>
        <dbReference type="EMBL" id="MDQ0315358.1"/>
    </source>
</evidence>
<dbReference type="Gene3D" id="3.40.50.1980">
    <property type="entry name" value="Nitrogenase molybdenum iron protein domain"/>
    <property type="match status" value="2"/>
</dbReference>
<feature type="domain" description="Fe/B12 periplasmic-binding" evidence="7">
    <location>
        <begin position="37"/>
        <end position="300"/>
    </location>
</feature>
<dbReference type="Proteomes" id="UP001229244">
    <property type="component" value="Unassembled WGS sequence"/>
</dbReference>
<sequence>MTSGPGFLSRRSLLAGAAAFVAAATAGRQTAAADEPRIVSLDYGLANTAMALGVTPVGIAAADGWDRFVQEPPLPDSVVDLGMDRLINMERLAALEPDLILATPYTQALRSRLSEIAPVLSLTLYAPDGEPLDRSYAATRELGERIDRVDAARAYLAEADATFAACRERIAAAAPGPVVLVHMIDPRHARVYGAHALFQNVLDRIGLENGWPHPTNYWGFQTVGVEKLAEADPESTIVVVRPFYEDEIEPILARSQLWNRLPAIAAGRTITLPAVLAYGAVPSAVRFAELITDAMTTVNR</sequence>
<dbReference type="GO" id="GO:1901678">
    <property type="term" value="P:iron coordination entity transport"/>
    <property type="evidence" value="ECO:0007669"/>
    <property type="project" value="UniProtKB-ARBA"/>
</dbReference>
<evidence type="ECO:0000313" key="9">
    <source>
        <dbReference type="Proteomes" id="UP001229244"/>
    </source>
</evidence>
<dbReference type="PANTHER" id="PTHR30532">
    <property type="entry name" value="IRON III DICITRATE-BINDING PERIPLASMIC PROTEIN"/>
    <property type="match status" value="1"/>
</dbReference>
<keyword evidence="4" id="KW-0408">Iron</keyword>
<comment type="subcellular location">
    <subcellularLocation>
        <location evidence="1">Cell envelope</location>
    </subcellularLocation>
</comment>
<keyword evidence="3" id="KW-0813">Transport</keyword>
<dbReference type="EMBL" id="JAUSUL010000002">
    <property type="protein sequence ID" value="MDQ0315358.1"/>
    <property type="molecule type" value="Genomic_DNA"/>
</dbReference>
<name>A0AAE4ASL3_9HYPH</name>
<dbReference type="RefSeq" id="WP_306885192.1">
    <property type="nucleotide sequence ID" value="NZ_JAUSUL010000002.1"/>
</dbReference>
<gene>
    <name evidence="8" type="ORF">J2S73_001815</name>
</gene>
<dbReference type="AlphaFoldDB" id="A0AAE4ASL3"/>
<accession>A0AAE4ASL3</accession>
<dbReference type="InterPro" id="IPR002491">
    <property type="entry name" value="ABC_transptr_periplasmic_BD"/>
</dbReference>
<evidence type="ECO:0000256" key="3">
    <source>
        <dbReference type="ARBA" id="ARBA00022448"/>
    </source>
</evidence>
<dbReference type="GO" id="GO:0030288">
    <property type="term" value="C:outer membrane-bounded periplasmic space"/>
    <property type="evidence" value="ECO:0007669"/>
    <property type="project" value="TreeGrafter"/>
</dbReference>
<dbReference type="InterPro" id="IPR006311">
    <property type="entry name" value="TAT_signal"/>
</dbReference>
<evidence type="ECO:0000256" key="4">
    <source>
        <dbReference type="ARBA" id="ARBA00022496"/>
    </source>
</evidence>
<dbReference type="Pfam" id="PF01497">
    <property type="entry name" value="Peripla_BP_2"/>
    <property type="match status" value="1"/>
</dbReference>
<comment type="similarity">
    <text evidence="2">Belongs to the bacterial solute-binding protein 8 family.</text>
</comment>
<keyword evidence="9" id="KW-1185">Reference proteome</keyword>
<evidence type="ECO:0000256" key="6">
    <source>
        <dbReference type="SAM" id="SignalP"/>
    </source>
</evidence>
<organism evidence="8 9">
    <name type="scientific">Amorphus orientalis</name>
    <dbReference type="NCBI Taxonomy" id="649198"/>
    <lineage>
        <taxon>Bacteria</taxon>
        <taxon>Pseudomonadati</taxon>
        <taxon>Pseudomonadota</taxon>
        <taxon>Alphaproteobacteria</taxon>
        <taxon>Hyphomicrobiales</taxon>
        <taxon>Amorphaceae</taxon>
        <taxon>Amorphus</taxon>
    </lineage>
</organism>
<evidence type="ECO:0000259" key="7">
    <source>
        <dbReference type="PROSITE" id="PS50983"/>
    </source>
</evidence>
<dbReference type="SUPFAM" id="SSF53807">
    <property type="entry name" value="Helical backbone' metal receptor"/>
    <property type="match status" value="1"/>
</dbReference>
<reference evidence="8" key="1">
    <citation type="submission" date="2023-07" db="EMBL/GenBank/DDBJ databases">
        <title>Genomic Encyclopedia of Type Strains, Phase IV (KMG-IV): sequencing the most valuable type-strain genomes for metagenomic binning, comparative biology and taxonomic classification.</title>
        <authorList>
            <person name="Goeker M."/>
        </authorList>
    </citation>
    <scope>NUCLEOTIDE SEQUENCE</scope>
    <source>
        <strain evidence="8">DSM 21202</strain>
    </source>
</reference>
<dbReference type="InterPro" id="IPR051313">
    <property type="entry name" value="Bact_iron-sidero_bind"/>
</dbReference>